<dbReference type="AlphaFoldDB" id="H1Y6L5"/>
<keyword evidence="2" id="KW-1185">Reference proteome</keyword>
<evidence type="ECO:0000313" key="2">
    <source>
        <dbReference type="Proteomes" id="UP000002774"/>
    </source>
</evidence>
<accession>H1Y6L5</accession>
<protein>
    <submittedName>
        <fullName evidence="1">Uncharacterized protein</fullName>
    </submittedName>
</protein>
<dbReference type="Proteomes" id="UP000002774">
    <property type="component" value="Chromosome"/>
</dbReference>
<dbReference type="HOGENOM" id="CLU_2509061_0_0_10"/>
<evidence type="ECO:0000313" key="1">
    <source>
        <dbReference type="EMBL" id="EHQ25859.1"/>
    </source>
</evidence>
<name>H1Y6L5_9SPHI</name>
<organism evidence="1 2">
    <name type="scientific">Mucilaginibacter paludis DSM 18603</name>
    <dbReference type="NCBI Taxonomy" id="714943"/>
    <lineage>
        <taxon>Bacteria</taxon>
        <taxon>Pseudomonadati</taxon>
        <taxon>Bacteroidota</taxon>
        <taxon>Sphingobacteriia</taxon>
        <taxon>Sphingobacteriales</taxon>
        <taxon>Sphingobacteriaceae</taxon>
        <taxon>Mucilaginibacter</taxon>
    </lineage>
</organism>
<gene>
    <name evidence="1" type="ORF">Mucpa_1704</name>
</gene>
<dbReference type="EMBL" id="CM001403">
    <property type="protein sequence ID" value="EHQ25859.1"/>
    <property type="molecule type" value="Genomic_DNA"/>
</dbReference>
<sequence>MLYAYTLTSHTQFQSLNNDSKPQYSECHVKLKLLDKAAAARVPLVARLLSIRYAFRRINYVNLQNRLQKGIIYIIYFGVNTWYAL</sequence>
<dbReference type="STRING" id="714943.Mucpa_1704"/>
<proteinExistence type="predicted"/>
<reference evidence="1" key="1">
    <citation type="submission" date="2011-09" db="EMBL/GenBank/DDBJ databases">
        <title>The permanent draft genome of Mucilaginibacter paludis DSM 18603.</title>
        <authorList>
            <consortium name="US DOE Joint Genome Institute (JGI-PGF)"/>
            <person name="Lucas S."/>
            <person name="Han J."/>
            <person name="Lapidus A."/>
            <person name="Bruce D."/>
            <person name="Goodwin L."/>
            <person name="Pitluck S."/>
            <person name="Peters L."/>
            <person name="Kyrpides N."/>
            <person name="Mavromatis K."/>
            <person name="Ivanova N."/>
            <person name="Mikhailova N."/>
            <person name="Held B."/>
            <person name="Detter J.C."/>
            <person name="Tapia R."/>
            <person name="Han C."/>
            <person name="Land M."/>
            <person name="Hauser L."/>
            <person name="Markowitz V."/>
            <person name="Cheng J.-F."/>
            <person name="Hugenholtz P."/>
            <person name="Woyke T."/>
            <person name="Wu D."/>
            <person name="Tindall B."/>
            <person name="Brambilla E."/>
            <person name="Klenk H.-P."/>
            <person name="Eisen J.A."/>
        </authorList>
    </citation>
    <scope>NUCLEOTIDE SEQUENCE [LARGE SCALE GENOMIC DNA]</scope>
    <source>
        <strain evidence="1">DSM 18603</strain>
    </source>
</reference>